<evidence type="ECO:0000313" key="3">
    <source>
        <dbReference type="EMBL" id="KAL1598902.1"/>
    </source>
</evidence>
<sequence>MGVTATATHVRAPSVPIVVSAVPDVKTLKNAIPSKCFERSLIRSLSYVARDLVFVSLLFSSAVYLTKLDAPVYTTIPLWALYGFVQGLFFTGLWILAHECGHDSFSPYLKVNATMGWILHSVLLVPFFSWKFSHARHHRYHNHMEKDTVFVPSTKEEFEANQAKGLGLLAKLVDHTAADTPIMTLAALVVHQVFGWPMYMFLNAGAGYESLVKGSRKTTKKYKQSHYDPRANIFTDAEAPFIAISDLGLLIVLGALYMVSRSLGVGNTLLLYGLPYLWMNHWIGKFLSMACAYLALNPGSCNANGAAVAITYLHHTHEKAPHYDADSWTFVQGAMSTVDREFGFIGRHVFHGIVEYHVVHHLFPRIPFYHAEEATEAIRSLLGDKYIEQRTNFMADLWTAFTTCKYVEQGTKKGQLVWAAPAKTK</sequence>
<feature type="domain" description="Fatty acid desaturase" evidence="2">
    <location>
        <begin position="78"/>
        <end position="390"/>
    </location>
</feature>
<dbReference type="InterPro" id="IPR005804">
    <property type="entry name" value="FA_desaturase_dom"/>
</dbReference>
<keyword evidence="1" id="KW-0812">Transmembrane</keyword>
<keyword evidence="4" id="KW-1185">Reference proteome</keyword>
<accession>A0ABR3R4H5</accession>
<keyword evidence="1" id="KW-1133">Transmembrane helix</keyword>
<reference evidence="3 4" key="1">
    <citation type="submission" date="2024-02" db="EMBL/GenBank/DDBJ databases">
        <title>De novo assembly and annotation of 12 fungi associated with fruit tree decline syndrome in Ontario, Canada.</title>
        <authorList>
            <person name="Sulman M."/>
            <person name="Ellouze W."/>
            <person name="Ilyukhin E."/>
        </authorList>
    </citation>
    <scope>NUCLEOTIDE SEQUENCE [LARGE SCALE GENOMIC DNA]</scope>
    <source>
        <strain evidence="3 4">M42-189</strain>
    </source>
</reference>
<dbReference type="EMBL" id="JAKJXO020000011">
    <property type="protein sequence ID" value="KAL1598902.1"/>
    <property type="molecule type" value="Genomic_DNA"/>
</dbReference>
<keyword evidence="1" id="KW-0472">Membrane</keyword>
<feature type="transmembrane region" description="Helical" evidence="1">
    <location>
        <begin position="78"/>
        <end position="97"/>
    </location>
</feature>
<feature type="transmembrane region" description="Helical" evidence="1">
    <location>
        <begin position="279"/>
        <end position="296"/>
    </location>
</feature>
<dbReference type="PANTHER" id="PTHR32100">
    <property type="entry name" value="OMEGA-6 FATTY ACID DESATURASE, CHLOROPLASTIC"/>
    <property type="match status" value="1"/>
</dbReference>
<evidence type="ECO:0000256" key="1">
    <source>
        <dbReference type="SAM" id="Phobius"/>
    </source>
</evidence>
<evidence type="ECO:0000313" key="4">
    <source>
        <dbReference type="Proteomes" id="UP001521785"/>
    </source>
</evidence>
<proteinExistence type="predicted"/>
<dbReference type="Proteomes" id="UP001521785">
    <property type="component" value="Unassembled WGS sequence"/>
</dbReference>
<dbReference type="Pfam" id="PF00487">
    <property type="entry name" value="FA_desaturase"/>
    <property type="match status" value="1"/>
</dbReference>
<gene>
    <name evidence="3" type="ORF">SLS60_008047</name>
</gene>
<dbReference type="CDD" id="cd03507">
    <property type="entry name" value="Delta12-FADS-like"/>
    <property type="match status" value="1"/>
</dbReference>
<dbReference type="InterPro" id="IPR012171">
    <property type="entry name" value="Fatty_acid_desaturase"/>
</dbReference>
<feature type="transmembrane region" description="Helical" evidence="1">
    <location>
        <begin position="109"/>
        <end position="130"/>
    </location>
</feature>
<protein>
    <recommendedName>
        <fullName evidence="2">Fatty acid desaturase domain-containing protein</fullName>
    </recommendedName>
</protein>
<comment type="caution">
    <text evidence="3">The sequence shown here is derived from an EMBL/GenBank/DDBJ whole genome shotgun (WGS) entry which is preliminary data.</text>
</comment>
<evidence type="ECO:0000259" key="2">
    <source>
        <dbReference type="Pfam" id="PF00487"/>
    </source>
</evidence>
<name>A0ABR3R4H5_9PLEO</name>
<organism evidence="3 4">
    <name type="scientific">Paraconiothyrium brasiliense</name>
    <dbReference type="NCBI Taxonomy" id="300254"/>
    <lineage>
        <taxon>Eukaryota</taxon>
        <taxon>Fungi</taxon>
        <taxon>Dikarya</taxon>
        <taxon>Ascomycota</taxon>
        <taxon>Pezizomycotina</taxon>
        <taxon>Dothideomycetes</taxon>
        <taxon>Pleosporomycetidae</taxon>
        <taxon>Pleosporales</taxon>
        <taxon>Massarineae</taxon>
        <taxon>Didymosphaeriaceae</taxon>
        <taxon>Paraconiothyrium</taxon>
    </lineage>
</organism>
<feature type="transmembrane region" description="Helical" evidence="1">
    <location>
        <begin position="239"/>
        <end position="259"/>
    </location>
</feature>